<dbReference type="InterPro" id="IPR000312">
    <property type="entry name" value="Glycosyl_Trfase_fam3"/>
</dbReference>
<dbReference type="PANTHER" id="PTHR10515:SF0">
    <property type="entry name" value="THYMIDINE PHOSPHORYLASE"/>
    <property type="match status" value="1"/>
</dbReference>
<dbReference type="InterPro" id="IPR036320">
    <property type="entry name" value="Glycosyl_Trfase_fam3_N_dom_sf"/>
</dbReference>
<dbReference type="InterPro" id="IPR017459">
    <property type="entry name" value="Glycosyl_Trfase_fam3_N_dom"/>
</dbReference>
<dbReference type="PIRSF" id="PIRSF000478">
    <property type="entry name" value="TP_PyNP"/>
    <property type="match status" value="1"/>
</dbReference>
<dbReference type="InterPro" id="IPR017872">
    <property type="entry name" value="Pyrmidine_PPase_CS"/>
</dbReference>
<dbReference type="NCBIfam" id="NF004490">
    <property type="entry name" value="PRK05820.1"/>
    <property type="match status" value="1"/>
</dbReference>
<evidence type="ECO:0000313" key="9">
    <source>
        <dbReference type="Proteomes" id="UP000196368"/>
    </source>
</evidence>
<keyword evidence="5" id="KW-0808">Transferase</keyword>
<dbReference type="PANTHER" id="PTHR10515">
    <property type="entry name" value="THYMIDINE PHOSPHORYLASE"/>
    <property type="match status" value="1"/>
</dbReference>
<comment type="subunit">
    <text evidence="2">Homodimer.</text>
</comment>
<dbReference type="SUPFAM" id="SSF47648">
    <property type="entry name" value="Nucleoside phosphorylase/phosphoribosyltransferase N-terminal domain"/>
    <property type="match status" value="1"/>
</dbReference>
<proteinExistence type="inferred from homology"/>
<protein>
    <recommendedName>
        <fullName evidence="3">thymidine phosphorylase</fullName>
        <ecNumber evidence="3">2.4.2.4</ecNumber>
    </recommendedName>
</protein>
<evidence type="ECO:0000256" key="1">
    <source>
        <dbReference type="ARBA" id="ARBA00006915"/>
    </source>
</evidence>
<evidence type="ECO:0000256" key="2">
    <source>
        <dbReference type="ARBA" id="ARBA00011738"/>
    </source>
</evidence>
<dbReference type="InterPro" id="IPR018090">
    <property type="entry name" value="Pyrmidine_PPas_bac/euk"/>
</dbReference>
<comment type="caution">
    <text evidence="8">The sequence shown here is derived from an EMBL/GenBank/DDBJ whole genome shotgun (WGS) entry which is preliminary data.</text>
</comment>
<evidence type="ECO:0000313" key="8">
    <source>
        <dbReference type="EMBL" id="OUO57423.1"/>
    </source>
</evidence>
<dbReference type="Gene3D" id="3.40.1030.10">
    <property type="entry name" value="Nucleoside phosphorylase/phosphoribosyltransferase catalytic domain"/>
    <property type="match status" value="1"/>
</dbReference>
<evidence type="ECO:0000259" key="7">
    <source>
        <dbReference type="SMART" id="SM00941"/>
    </source>
</evidence>
<reference evidence="9" key="1">
    <citation type="submission" date="2017-04" db="EMBL/GenBank/DDBJ databases">
        <title>Function of individual gut microbiota members based on whole genome sequencing of pure cultures obtained from chicken caecum.</title>
        <authorList>
            <person name="Medvecky M."/>
            <person name="Cejkova D."/>
            <person name="Polansky O."/>
            <person name="Karasova D."/>
            <person name="Kubasova T."/>
            <person name="Cizek A."/>
            <person name="Rychlik I."/>
        </authorList>
    </citation>
    <scope>NUCLEOTIDE SEQUENCE [LARGE SCALE GENOMIC DNA]</scope>
    <source>
        <strain evidence="9">An273</strain>
    </source>
</reference>
<dbReference type="SMART" id="SM00941">
    <property type="entry name" value="PYNP_C"/>
    <property type="match status" value="1"/>
</dbReference>
<dbReference type="InterPro" id="IPR036566">
    <property type="entry name" value="PYNP-like_C_sf"/>
</dbReference>
<evidence type="ECO:0000256" key="5">
    <source>
        <dbReference type="ARBA" id="ARBA00022679"/>
    </source>
</evidence>
<dbReference type="NCBIfam" id="TIGR02644">
    <property type="entry name" value="Y_phosphoryl"/>
    <property type="match status" value="1"/>
</dbReference>
<name>A0A1Y4DE68_9BACT</name>
<dbReference type="GO" id="GO:0004645">
    <property type="term" value="F:1,4-alpha-oligoglucan phosphorylase activity"/>
    <property type="evidence" value="ECO:0007669"/>
    <property type="project" value="InterPro"/>
</dbReference>
<dbReference type="Gene3D" id="3.90.1170.30">
    <property type="entry name" value="Pyrimidine nucleoside phosphorylase-like, C-terminal domain"/>
    <property type="match status" value="1"/>
</dbReference>
<sequence length="454" mass="49255">MLCWNSLPPRRKKEAATMRMIDIIIKKRNGKTLTQEEFNFVANGAAKGTVPDYQLSAFLMACFLRPLSDKETALFTKAMAHSGGRLDFSSVKLPKVDKHSTGGVGDGISMALAPLVACGGVAVPMMSGRGLGHTGGTLDKLESMKNFEVRVPVKLIYRQIQKLGVCMFGQTQDLAPADKKLYSLRDATGTVESRPLIVASILSKKYAEGVDSLLMDVKYGSGAFMQKLEDSRKLARALVSTAKLLGLKCRALITYMDQPLGRAIGNANEMLQTVLILKGNKELAPDFYELLIEEAANMLVISGKVKDVKKARALMEEKIANGEAAAKLREMIKWQGASPEAVDNPVKYFKNAKLKFEFKAAANGFVEHIDAKTAGMAGVLLGAGRNTMEDAIDYGAGIWLDKKAGDAVKKGDVIATLYASDKKRLEDGAALFTQAVKIGKKKPAPYKIVKEVIK</sequence>
<keyword evidence="9" id="KW-1185">Reference proteome</keyword>
<dbReference type="GO" id="GO:0009032">
    <property type="term" value="F:thymidine phosphorylase activity"/>
    <property type="evidence" value="ECO:0007669"/>
    <property type="project" value="UniProtKB-EC"/>
</dbReference>
<dbReference type="PROSITE" id="PS00647">
    <property type="entry name" value="THYMID_PHOSPHORYLASE"/>
    <property type="match status" value="1"/>
</dbReference>
<gene>
    <name evidence="8" type="ORF">B5F75_01225</name>
</gene>
<dbReference type="GO" id="GO:0006206">
    <property type="term" value="P:pyrimidine nucleobase metabolic process"/>
    <property type="evidence" value="ECO:0007669"/>
    <property type="project" value="InterPro"/>
</dbReference>
<comment type="catalytic activity">
    <reaction evidence="6">
        <text>thymidine + phosphate = 2-deoxy-alpha-D-ribose 1-phosphate + thymine</text>
        <dbReference type="Rhea" id="RHEA:16037"/>
        <dbReference type="ChEBI" id="CHEBI:17748"/>
        <dbReference type="ChEBI" id="CHEBI:17821"/>
        <dbReference type="ChEBI" id="CHEBI:43474"/>
        <dbReference type="ChEBI" id="CHEBI:57259"/>
        <dbReference type="EC" id="2.4.2.4"/>
    </reaction>
</comment>
<dbReference type="Gene3D" id="1.20.970.10">
    <property type="entry name" value="Transferase, Pyrimidine Nucleoside Phosphorylase, Chain C"/>
    <property type="match status" value="1"/>
</dbReference>
<feature type="domain" description="Pyrimidine nucleoside phosphorylase C-terminal" evidence="7">
    <location>
        <begin position="365"/>
        <end position="439"/>
    </location>
</feature>
<dbReference type="SUPFAM" id="SSF52418">
    <property type="entry name" value="Nucleoside phosphorylase/phosphoribosyltransferase catalytic domain"/>
    <property type="match status" value="1"/>
</dbReference>
<evidence type="ECO:0000256" key="3">
    <source>
        <dbReference type="ARBA" id="ARBA00011892"/>
    </source>
</evidence>
<dbReference type="EC" id="2.4.2.4" evidence="3"/>
<dbReference type="GO" id="GO:0006213">
    <property type="term" value="P:pyrimidine nucleoside metabolic process"/>
    <property type="evidence" value="ECO:0007669"/>
    <property type="project" value="InterPro"/>
</dbReference>
<dbReference type="Pfam" id="PF02885">
    <property type="entry name" value="Glycos_trans_3N"/>
    <property type="match status" value="1"/>
</dbReference>
<dbReference type="SUPFAM" id="SSF54680">
    <property type="entry name" value="Pyrimidine nucleoside phosphorylase C-terminal domain"/>
    <property type="match status" value="1"/>
</dbReference>
<dbReference type="EMBL" id="NFJD01000001">
    <property type="protein sequence ID" value="OUO57423.1"/>
    <property type="molecule type" value="Genomic_DNA"/>
</dbReference>
<dbReference type="AlphaFoldDB" id="A0A1Y4DE68"/>
<dbReference type="FunFam" id="3.40.1030.10:FF:000003">
    <property type="entry name" value="Pyrimidine-nucleoside phosphorylase"/>
    <property type="match status" value="1"/>
</dbReference>
<evidence type="ECO:0000256" key="6">
    <source>
        <dbReference type="ARBA" id="ARBA00048550"/>
    </source>
</evidence>
<dbReference type="Proteomes" id="UP000196368">
    <property type="component" value="Unassembled WGS sequence"/>
</dbReference>
<comment type="similarity">
    <text evidence="1">Belongs to the thymidine/pyrimidine-nucleoside phosphorylase family.</text>
</comment>
<dbReference type="InterPro" id="IPR035902">
    <property type="entry name" value="Nuc_phospho_transferase"/>
</dbReference>
<evidence type="ECO:0000256" key="4">
    <source>
        <dbReference type="ARBA" id="ARBA00022676"/>
    </source>
</evidence>
<dbReference type="InterPro" id="IPR013102">
    <property type="entry name" value="PYNP_C"/>
</dbReference>
<organism evidence="8 9">
    <name type="scientific">Candidatus Avelusimicrobium gallicola</name>
    <dbReference type="NCBI Taxonomy" id="2562704"/>
    <lineage>
        <taxon>Bacteria</taxon>
        <taxon>Pseudomonadati</taxon>
        <taxon>Elusimicrobiota</taxon>
        <taxon>Elusimicrobia</taxon>
        <taxon>Elusimicrobiales</taxon>
        <taxon>Elusimicrobiaceae</taxon>
        <taxon>Candidatus Avelusimicrobium</taxon>
    </lineage>
</organism>
<dbReference type="GO" id="GO:0005829">
    <property type="term" value="C:cytosol"/>
    <property type="evidence" value="ECO:0007669"/>
    <property type="project" value="TreeGrafter"/>
</dbReference>
<dbReference type="Pfam" id="PF07831">
    <property type="entry name" value="PYNP_C"/>
    <property type="match status" value="1"/>
</dbReference>
<dbReference type="InterPro" id="IPR000053">
    <property type="entry name" value="Thymidine/pyrmidine_PPase"/>
</dbReference>
<keyword evidence="4" id="KW-0328">Glycosyltransferase</keyword>
<dbReference type="Pfam" id="PF00591">
    <property type="entry name" value="Glycos_transf_3"/>
    <property type="match status" value="1"/>
</dbReference>
<accession>A0A1Y4DE68</accession>